<evidence type="ECO:0000313" key="3">
    <source>
        <dbReference type="Proteomes" id="UP000053558"/>
    </source>
</evidence>
<sequence>MCELHEVDTSATGFDKSRSSAVEPRLQCYTPSQPSSSVTPWHNTPFHLDPTVDGLQAMKYIDIISICWDTTLLALMCFDLHNDGHHLKDNPAFHPLTLVHYSLGLSRPTRTTQEERRAYFDVRTDHVESSVSLFLHHPGTVNQKKGIEPKHLQASSYLNPCFLALHPETHITIAKIAQTFIKKVACVNAEDFRNLCTQQCWPYGGFSNESSTINFSSLPIISKPTSRPSTQFMFQGHPHGQLANIVSYGTKKPPPVTFLLDIDGTSDTYCLISLIHVIQLPPSAGGHAKSRSGTEAYKLVGKLKSGPCFGDVNPQSQGSNLRVHFILAPSLLAPSVLLSPPKSSEPNSSAQACQFTTNQHSVILPFGLYAEATLDELLLLDSMHNVCTDLLKDYMPSKWQSVLQKVFPNMLSDSLFTVATCLKKNAEDNDINNLVDYIDKQIVALAIKYKKMYNHGKTFHNCANLTDLAGGNTTYTQLTKDECSVLFDKAKVQAIKRAPILTPQAQLAEISLSFLSVACELDALTACHKVHALVVLTRSSLKFPMAPKVYTATRAVKQYFRVNFWSNLNEFASRMKGNMIAKIWSNSTMEYMRHEANIVCRYNVKLIGWENELWVNPSYLKGRLIALEKLADTITDKRCWFVKITPEEVEEQCAHVEGALAPAALFLPSNQAVNVPADATSRLGTQPPDTVAKPDNATSEISAFGSMPAPARKQHKDTKSVHAPKAKRSKANASDKPTKLRKPHAKKQSEMVPPEADA</sequence>
<keyword evidence="3" id="KW-1185">Reference proteome</keyword>
<dbReference type="Proteomes" id="UP000053558">
    <property type="component" value="Unassembled WGS sequence"/>
</dbReference>
<reference evidence="3" key="1">
    <citation type="journal article" date="2012" name="Science">
        <title>The Paleozoic origin of enzymatic lignin decomposition reconstructed from 31 fungal genomes.</title>
        <authorList>
            <person name="Floudas D."/>
            <person name="Binder M."/>
            <person name="Riley R."/>
            <person name="Barry K."/>
            <person name="Blanchette R.A."/>
            <person name="Henrissat B."/>
            <person name="Martinez A.T."/>
            <person name="Otillar R."/>
            <person name="Spatafora J.W."/>
            <person name="Yadav J.S."/>
            <person name="Aerts A."/>
            <person name="Benoit I."/>
            <person name="Boyd A."/>
            <person name="Carlson A."/>
            <person name="Copeland A."/>
            <person name="Coutinho P.M."/>
            <person name="de Vries R.P."/>
            <person name="Ferreira P."/>
            <person name="Findley K."/>
            <person name="Foster B."/>
            <person name="Gaskell J."/>
            <person name="Glotzer D."/>
            <person name="Gorecki P."/>
            <person name="Heitman J."/>
            <person name="Hesse C."/>
            <person name="Hori C."/>
            <person name="Igarashi K."/>
            <person name="Jurgens J.A."/>
            <person name="Kallen N."/>
            <person name="Kersten P."/>
            <person name="Kohler A."/>
            <person name="Kuees U."/>
            <person name="Kumar T.K.A."/>
            <person name="Kuo A."/>
            <person name="LaButti K."/>
            <person name="Larrondo L.F."/>
            <person name="Lindquist E."/>
            <person name="Ling A."/>
            <person name="Lombard V."/>
            <person name="Lucas S."/>
            <person name="Lundell T."/>
            <person name="Martin R."/>
            <person name="McLaughlin D.J."/>
            <person name="Morgenstern I."/>
            <person name="Morin E."/>
            <person name="Murat C."/>
            <person name="Nagy L.G."/>
            <person name="Nolan M."/>
            <person name="Ohm R.A."/>
            <person name="Patyshakuliyeva A."/>
            <person name="Rokas A."/>
            <person name="Ruiz-Duenas F.J."/>
            <person name="Sabat G."/>
            <person name="Salamov A."/>
            <person name="Samejima M."/>
            <person name="Schmutz J."/>
            <person name="Slot J.C."/>
            <person name="St John F."/>
            <person name="Stenlid J."/>
            <person name="Sun H."/>
            <person name="Sun S."/>
            <person name="Syed K."/>
            <person name="Tsang A."/>
            <person name="Wiebenga A."/>
            <person name="Young D."/>
            <person name="Pisabarro A."/>
            <person name="Eastwood D.C."/>
            <person name="Martin F."/>
            <person name="Cullen D."/>
            <person name="Grigoriev I.V."/>
            <person name="Hibbett D.S."/>
        </authorList>
    </citation>
    <scope>NUCLEOTIDE SEQUENCE [LARGE SCALE GENOMIC DNA]</scope>
    <source>
        <strain evidence="3">RWD-64-598 SS2</strain>
    </source>
</reference>
<gene>
    <name evidence="2" type="ORF">CONPUDRAFT_68843</name>
</gene>
<evidence type="ECO:0000313" key="2">
    <source>
        <dbReference type="EMBL" id="EIW86290.1"/>
    </source>
</evidence>
<comment type="caution">
    <text evidence="2">The sequence shown here is derived from an EMBL/GenBank/DDBJ whole genome shotgun (WGS) entry which is preliminary data.</text>
</comment>
<organism evidence="2 3">
    <name type="scientific">Coniophora puteana (strain RWD-64-598)</name>
    <name type="common">Brown rot fungus</name>
    <dbReference type="NCBI Taxonomy" id="741705"/>
    <lineage>
        <taxon>Eukaryota</taxon>
        <taxon>Fungi</taxon>
        <taxon>Dikarya</taxon>
        <taxon>Basidiomycota</taxon>
        <taxon>Agaricomycotina</taxon>
        <taxon>Agaricomycetes</taxon>
        <taxon>Agaricomycetidae</taxon>
        <taxon>Boletales</taxon>
        <taxon>Coniophorineae</taxon>
        <taxon>Coniophoraceae</taxon>
        <taxon>Coniophora</taxon>
    </lineage>
</organism>
<proteinExistence type="predicted"/>
<dbReference type="KEGG" id="cput:CONPUDRAFT_68843"/>
<accession>A0A5M3N4E1</accession>
<dbReference type="EMBL" id="JH711573">
    <property type="protein sequence ID" value="EIW86290.1"/>
    <property type="molecule type" value="Genomic_DNA"/>
</dbReference>
<dbReference type="AlphaFoldDB" id="A0A5M3N4E1"/>
<dbReference type="GeneID" id="19208698"/>
<feature type="region of interest" description="Disordered" evidence="1">
    <location>
        <begin position="679"/>
        <end position="758"/>
    </location>
</feature>
<feature type="compositionally biased region" description="Basic residues" evidence="1">
    <location>
        <begin position="712"/>
        <end position="730"/>
    </location>
</feature>
<protein>
    <submittedName>
        <fullName evidence="2">Uncharacterized protein</fullName>
    </submittedName>
</protein>
<dbReference type="RefSeq" id="XP_007762668.1">
    <property type="nucleotide sequence ID" value="XM_007764478.1"/>
</dbReference>
<evidence type="ECO:0000256" key="1">
    <source>
        <dbReference type="SAM" id="MobiDB-lite"/>
    </source>
</evidence>
<name>A0A5M3N4E1_CONPW</name>